<feature type="transmembrane region" description="Helical" evidence="6">
    <location>
        <begin position="344"/>
        <end position="364"/>
    </location>
</feature>
<feature type="transmembrane region" description="Helical" evidence="6">
    <location>
        <begin position="49"/>
        <end position="69"/>
    </location>
</feature>
<feature type="transmembrane region" description="Helical" evidence="6">
    <location>
        <begin position="81"/>
        <end position="103"/>
    </location>
</feature>
<sequence length="459" mass="50583">MVRWCSTRLPPLPAAGFIYPGFANEGSISPSGRHHRCVVLVVWIRELEYLRGFAALAVIAVHISMNFTRFPAVNLPSLLNLFIYITAHFAVPVFIFISGWVLALRYSGAYSVPAYYRRRARTILPPYLFFTALYLLIPVEGAIRVASLPEPGAVASALLMGTAAYHLWFFVVIIQLYLLYPLIVRIYEIFDRAGAALFLLLALLFCQVLWNMGAHALGAFAGADWYAILARAFPSHLFYFVLGIHVLRQTGWFRSAVRSLSPAWVVVASGAGALLVGSVWVAPMLLNSSFSGATLAVFCIYRILEPLYYIPVIIVLIMAALRLEKTGGLLADSFRSFGEHSFGIYLIHPIIIAALAAVWASFTGQSWTDWVTYPVLFLATAAVSYGAVRLAAPLPYTGRLGGSSRFRRGPGHRASGRLLPVPAGSGAVRRHLTTVRRIPRLPLLPEKGYVFIVEQQAPV</sequence>
<dbReference type="GO" id="GO:0016413">
    <property type="term" value="F:O-acetyltransferase activity"/>
    <property type="evidence" value="ECO:0007669"/>
    <property type="project" value="TreeGrafter"/>
</dbReference>
<dbReference type="Proteomes" id="UP000069850">
    <property type="component" value="Chromosome 1"/>
</dbReference>
<organism evidence="8 9">
    <name type="scientific">Methanoculleus bourgensis</name>
    <dbReference type="NCBI Taxonomy" id="83986"/>
    <lineage>
        <taxon>Archaea</taxon>
        <taxon>Methanobacteriati</taxon>
        <taxon>Methanobacteriota</taxon>
        <taxon>Stenosarchaea group</taxon>
        <taxon>Methanomicrobia</taxon>
        <taxon>Methanomicrobiales</taxon>
        <taxon>Methanomicrobiaceae</taxon>
        <taxon>Methanoculleus</taxon>
    </lineage>
</organism>
<feature type="transmembrane region" description="Helical" evidence="6">
    <location>
        <begin position="195"/>
        <end position="213"/>
    </location>
</feature>
<feature type="transmembrane region" description="Helical" evidence="6">
    <location>
        <begin position="124"/>
        <end position="143"/>
    </location>
</feature>
<keyword evidence="2" id="KW-1003">Cell membrane</keyword>
<dbReference type="KEGG" id="mema:MMAB1_0668"/>
<evidence type="ECO:0000313" key="9">
    <source>
        <dbReference type="Proteomes" id="UP000069850"/>
    </source>
</evidence>
<dbReference type="GO" id="GO:0009246">
    <property type="term" value="P:enterobacterial common antigen biosynthetic process"/>
    <property type="evidence" value="ECO:0007669"/>
    <property type="project" value="TreeGrafter"/>
</dbReference>
<dbReference type="Pfam" id="PF01757">
    <property type="entry name" value="Acyl_transf_3"/>
    <property type="match status" value="1"/>
</dbReference>
<feature type="transmembrane region" description="Helical" evidence="6">
    <location>
        <begin position="225"/>
        <end position="242"/>
    </location>
</feature>
<dbReference type="InterPro" id="IPR002656">
    <property type="entry name" value="Acyl_transf_3_dom"/>
</dbReference>
<name>A0A0X3BK69_9EURY</name>
<feature type="transmembrane region" description="Helical" evidence="6">
    <location>
        <begin position="370"/>
        <end position="392"/>
    </location>
</feature>
<keyword evidence="4 6" id="KW-1133">Transmembrane helix</keyword>
<dbReference type="EMBL" id="LT158599">
    <property type="protein sequence ID" value="CVK31885.1"/>
    <property type="molecule type" value="Genomic_DNA"/>
</dbReference>
<feature type="transmembrane region" description="Helical" evidence="6">
    <location>
        <begin position="163"/>
        <end position="183"/>
    </location>
</feature>
<proteinExistence type="predicted"/>
<evidence type="ECO:0000256" key="3">
    <source>
        <dbReference type="ARBA" id="ARBA00022692"/>
    </source>
</evidence>
<evidence type="ECO:0000256" key="2">
    <source>
        <dbReference type="ARBA" id="ARBA00022475"/>
    </source>
</evidence>
<evidence type="ECO:0000256" key="5">
    <source>
        <dbReference type="ARBA" id="ARBA00023136"/>
    </source>
</evidence>
<evidence type="ECO:0000313" key="8">
    <source>
        <dbReference type="EMBL" id="CVK31885.1"/>
    </source>
</evidence>
<evidence type="ECO:0000259" key="7">
    <source>
        <dbReference type="Pfam" id="PF01757"/>
    </source>
</evidence>
<protein>
    <recommendedName>
        <fullName evidence="7">Acyltransferase 3 domain-containing protein</fullName>
    </recommendedName>
</protein>
<comment type="subcellular location">
    <subcellularLocation>
        <location evidence="1">Cell membrane</location>
        <topology evidence="1">Multi-pass membrane protein</topology>
    </subcellularLocation>
</comment>
<evidence type="ECO:0000256" key="4">
    <source>
        <dbReference type="ARBA" id="ARBA00022989"/>
    </source>
</evidence>
<accession>A0A0X3BK69</accession>
<gene>
    <name evidence="8" type="ORF">MMAB1_0668</name>
</gene>
<dbReference type="AlphaFoldDB" id="A0A0X3BK69"/>
<evidence type="ECO:0000256" key="1">
    <source>
        <dbReference type="ARBA" id="ARBA00004651"/>
    </source>
</evidence>
<keyword evidence="5 6" id="KW-0472">Membrane</keyword>
<feature type="transmembrane region" description="Helical" evidence="6">
    <location>
        <begin position="263"/>
        <end position="286"/>
    </location>
</feature>
<keyword evidence="3 6" id="KW-0812">Transmembrane</keyword>
<feature type="domain" description="Acyltransferase 3" evidence="7">
    <location>
        <begin position="45"/>
        <end position="386"/>
    </location>
</feature>
<evidence type="ECO:0000256" key="6">
    <source>
        <dbReference type="SAM" id="Phobius"/>
    </source>
</evidence>
<dbReference type="PANTHER" id="PTHR40074">
    <property type="entry name" value="O-ACETYLTRANSFERASE WECH"/>
    <property type="match status" value="1"/>
</dbReference>
<dbReference type="GO" id="GO:0005886">
    <property type="term" value="C:plasma membrane"/>
    <property type="evidence" value="ECO:0007669"/>
    <property type="project" value="UniProtKB-SubCell"/>
</dbReference>
<reference evidence="8 9" key="1">
    <citation type="submission" date="2016-01" db="EMBL/GenBank/DDBJ databases">
        <authorList>
            <person name="Manzoor S."/>
        </authorList>
    </citation>
    <scope>NUCLEOTIDE SEQUENCE [LARGE SCALE GENOMIC DNA]</scope>
    <source>
        <strain evidence="8">Methanoculleus sp MAB1</strain>
    </source>
</reference>
<dbReference type="PANTHER" id="PTHR40074:SF2">
    <property type="entry name" value="O-ACETYLTRANSFERASE WECH"/>
    <property type="match status" value="1"/>
</dbReference>
<feature type="transmembrane region" description="Helical" evidence="6">
    <location>
        <begin position="306"/>
        <end position="323"/>
    </location>
</feature>